<proteinExistence type="predicted"/>
<dbReference type="AlphaFoldDB" id="A0A645J935"/>
<sequence>MPNLINNRGSAFQFFYENPAADSGVDSQQSQSKVGWGDIVKVLKRNGHLFSEIREYTLDQMIFFYADAVMARIDYMNDVRTAVWADGKTMDKYIVKIAEG</sequence>
<evidence type="ECO:0000313" key="1">
    <source>
        <dbReference type="EMBL" id="MPN60205.1"/>
    </source>
</evidence>
<name>A0A645J935_9ZZZZ</name>
<organism evidence="1">
    <name type="scientific">bioreactor metagenome</name>
    <dbReference type="NCBI Taxonomy" id="1076179"/>
    <lineage>
        <taxon>unclassified sequences</taxon>
        <taxon>metagenomes</taxon>
        <taxon>ecological metagenomes</taxon>
    </lineage>
</organism>
<dbReference type="EMBL" id="VSSQ01135166">
    <property type="protein sequence ID" value="MPN60205.1"/>
    <property type="molecule type" value="Genomic_DNA"/>
</dbReference>
<accession>A0A645J935</accession>
<protein>
    <submittedName>
        <fullName evidence="1">Uncharacterized protein</fullName>
    </submittedName>
</protein>
<comment type="caution">
    <text evidence="1">The sequence shown here is derived from an EMBL/GenBank/DDBJ whole genome shotgun (WGS) entry which is preliminary data.</text>
</comment>
<gene>
    <name evidence="1" type="ORF">SDC9_207930</name>
</gene>
<reference evidence="1" key="1">
    <citation type="submission" date="2019-08" db="EMBL/GenBank/DDBJ databases">
        <authorList>
            <person name="Kucharzyk K."/>
            <person name="Murdoch R.W."/>
            <person name="Higgins S."/>
            <person name="Loffler F."/>
        </authorList>
    </citation>
    <scope>NUCLEOTIDE SEQUENCE</scope>
</reference>